<gene>
    <name evidence="2" type="ORF">M431DRAFT_108485</name>
</gene>
<name>A0A2T4AS62_TRIHA</name>
<feature type="compositionally biased region" description="Polar residues" evidence="1">
    <location>
        <begin position="1"/>
        <end position="13"/>
    </location>
</feature>
<evidence type="ECO:0000313" key="2">
    <source>
        <dbReference type="EMBL" id="PTB59872.1"/>
    </source>
</evidence>
<accession>A0A2T4AS62</accession>
<feature type="compositionally biased region" description="Polar residues" evidence="1">
    <location>
        <begin position="95"/>
        <end position="118"/>
    </location>
</feature>
<organism evidence="2 3">
    <name type="scientific">Trichoderma harzianum CBS 226.95</name>
    <dbReference type="NCBI Taxonomy" id="983964"/>
    <lineage>
        <taxon>Eukaryota</taxon>
        <taxon>Fungi</taxon>
        <taxon>Dikarya</taxon>
        <taxon>Ascomycota</taxon>
        <taxon>Pezizomycotina</taxon>
        <taxon>Sordariomycetes</taxon>
        <taxon>Hypocreomycetidae</taxon>
        <taxon>Hypocreales</taxon>
        <taxon>Hypocreaceae</taxon>
        <taxon>Trichoderma</taxon>
    </lineage>
</organism>
<evidence type="ECO:0000256" key="1">
    <source>
        <dbReference type="SAM" id="MobiDB-lite"/>
    </source>
</evidence>
<feature type="region of interest" description="Disordered" evidence="1">
    <location>
        <begin position="1"/>
        <end position="38"/>
    </location>
</feature>
<dbReference type="RefSeq" id="XP_024779549.1">
    <property type="nucleotide sequence ID" value="XM_024911681.1"/>
</dbReference>
<protein>
    <submittedName>
        <fullName evidence="2">Uncharacterized protein</fullName>
    </submittedName>
</protein>
<sequence length="228" mass="24973">MLPQGSSFLQQPSYAIGKKRSHEEAAHNLEPDVSTRISQNGWTNGEGILLVKPCAVSILEADIPPGIELDDVITEQEGNGLPSGRQLRNHKSQRLLNGSDHASSSKTIAAMTSTSSDAPESGIHDEVVIDQFTLHLGIGWKQIKDGDHIQAAARGWARFIENNFPLTNVNILLESKGLQSYLVESTEGFYLFAENLRQGQLVSRHAAGAIQNLQTNPPKFETKDILRI</sequence>
<feature type="compositionally biased region" description="Basic and acidic residues" evidence="1">
    <location>
        <begin position="21"/>
        <end position="30"/>
    </location>
</feature>
<reference evidence="2 3" key="1">
    <citation type="submission" date="2016-07" db="EMBL/GenBank/DDBJ databases">
        <title>Multiple horizontal gene transfer events from other fungi enriched the ability of initially mycotrophic Trichoderma (Ascomycota) to feed on dead plant biomass.</title>
        <authorList>
            <consortium name="DOE Joint Genome Institute"/>
            <person name="Aerts A."/>
            <person name="Atanasova L."/>
            <person name="Chenthamara K."/>
            <person name="Zhang J."/>
            <person name="Grujic M."/>
            <person name="Henrissat B."/>
            <person name="Kuo A."/>
            <person name="Salamov A."/>
            <person name="Lipzen A."/>
            <person name="Labutti K."/>
            <person name="Barry K."/>
            <person name="Miao Y."/>
            <person name="Rahimi M.J."/>
            <person name="Shen Q."/>
            <person name="Grigoriev I.V."/>
            <person name="Kubicek C.P."/>
            <person name="Druzhinina I.S."/>
        </authorList>
    </citation>
    <scope>NUCLEOTIDE SEQUENCE [LARGE SCALE GENOMIC DNA]</scope>
    <source>
        <strain evidence="2 3">CBS 226.95</strain>
    </source>
</reference>
<feature type="region of interest" description="Disordered" evidence="1">
    <location>
        <begin position="95"/>
        <end position="120"/>
    </location>
</feature>
<dbReference type="EMBL" id="KZ679676">
    <property type="protein sequence ID" value="PTB59872.1"/>
    <property type="molecule type" value="Genomic_DNA"/>
</dbReference>
<evidence type="ECO:0000313" key="3">
    <source>
        <dbReference type="Proteomes" id="UP000241690"/>
    </source>
</evidence>
<dbReference type="Proteomes" id="UP000241690">
    <property type="component" value="Unassembled WGS sequence"/>
</dbReference>
<dbReference type="GeneID" id="36620240"/>
<proteinExistence type="predicted"/>
<keyword evidence="3" id="KW-1185">Reference proteome</keyword>
<dbReference type="STRING" id="983964.A0A2T4AS62"/>
<dbReference type="AlphaFoldDB" id="A0A2T4AS62"/>